<dbReference type="AlphaFoldDB" id="A0A9P0DZY6"/>
<organism evidence="2 3">
    <name type="scientific">Nezara viridula</name>
    <name type="common">Southern green stink bug</name>
    <name type="synonym">Cimex viridulus</name>
    <dbReference type="NCBI Taxonomy" id="85310"/>
    <lineage>
        <taxon>Eukaryota</taxon>
        <taxon>Metazoa</taxon>
        <taxon>Ecdysozoa</taxon>
        <taxon>Arthropoda</taxon>
        <taxon>Hexapoda</taxon>
        <taxon>Insecta</taxon>
        <taxon>Pterygota</taxon>
        <taxon>Neoptera</taxon>
        <taxon>Paraneoptera</taxon>
        <taxon>Hemiptera</taxon>
        <taxon>Heteroptera</taxon>
        <taxon>Panheteroptera</taxon>
        <taxon>Pentatomomorpha</taxon>
        <taxon>Pentatomoidea</taxon>
        <taxon>Pentatomidae</taxon>
        <taxon>Pentatominae</taxon>
        <taxon>Nezara</taxon>
    </lineage>
</organism>
<dbReference type="Proteomes" id="UP001152798">
    <property type="component" value="Chromosome 1"/>
</dbReference>
<reference evidence="2" key="1">
    <citation type="submission" date="2022-01" db="EMBL/GenBank/DDBJ databases">
        <authorList>
            <person name="King R."/>
        </authorList>
    </citation>
    <scope>NUCLEOTIDE SEQUENCE</scope>
</reference>
<evidence type="ECO:0000313" key="3">
    <source>
        <dbReference type="Proteomes" id="UP001152798"/>
    </source>
</evidence>
<evidence type="ECO:0000313" key="2">
    <source>
        <dbReference type="EMBL" id="CAH1389887.1"/>
    </source>
</evidence>
<dbReference type="PANTHER" id="PTHR10704">
    <property type="entry name" value="CARBOHYDRATE SULFOTRANSFERASE"/>
    <property type="match status" value="1"/>
</dbReference>
<sequence>MGYAFNIVFFIFRWKDPWRRSRIGLLTLAFLSSLCFASFLLSQRFVTTLPASPYTIGRSIQVSFHLSIPSSSVSYNQSLPSNELTEVVNISQDIEDVLSLQKEKIVDDILKSYHFPGGPGLRNQSRPLSDLVPVLGGQPLRSVIIATWRSGSTFLGDILNSVPGNFYHYEPLLDHGIVQVRGPPRSKESLRYIRNLLNCNYTDMDKYLSYGQDHTWLFTHNIRLWEKCTEYPHLCWLPIFLNRFCSLFPFQSMKLVRLRLKLAEELLTDEKLGVKVVLVVRDPRGTMQSRRHRDWCPGNPDCDDPTLLCADLVADYSAALSFIKKYPKKFKIVRYEDFSLDPYKGTEDLFKFLGVNFGPEVKKFLDTHTKANSGGVSSTFRNSKNAPFHWRSDLSFSEVQNIQRKCSSAMDLWGYSKAVNASHQRFFDPIKKKFSLKP</sequence>
<dbReference type="GO" id="GO:0001517">
    <property type="term" value="F:N-acetylglucosamine 6-O-sulfotransferase activity"/>
    <property type="evidence" value="ECO:0007669"/>
    <property type="project" value="TreeGrafter"/>
</dbReference>
<dbReference type="SUPFAM" id="SSF52540">
    <property type="entry name" value="P-loop containing nucleoside triphosphate hydrolases"/>
    <property type="match status" value="1"/>
</dbReference>
<gene>
    <name evidence="2" type="ORF">NEZAVI_LOCUS1181</name>
</gene>
<dbReference type="GO" id="GO:0006044">
    <property type="term" value="P:N-acetylglucosamine metabolic process"/>
    <property type="evidence" value="ECO:0007669"/>
    <property type="project" value="TreeGrafter"/>
</dbReference>
<proteinExistence type="predicted"/>
<dbReference type="InterPro" id="IPR000863">
    <property type="entry name" value="Sulfotransferase_dom"/>
</dbReference>
<feature type="domain" description="Sulfotransferase" evidence="1">
    <location>
        <begin position="142"/>
        <end position="411"/>
    </location>
</feature>
<protein>
    <recommendedName>
        <fullName evidence="1">Sulfotransferase domain-containing protein</fullName>
    </recommendedName>
</protein>
<keyword evidence="3" id="KW-1185">Reference proteome</keyword>
<dbReference type="FunFam" id="3.40.50.300:FF:001931">
    <property type="entry name" value="Blast:Carbohydrate sulfotransferase 4"/>
    <property type="match status" value="1"/>
</dbReference>
<dbReference type="InterPro" id="IPR027417">
    <property type="entry name" value="P-loop_NTPase"/>
</dbReference>
<evidence type="ECO:0000259" key="1">
    <source>
        <dbReference type="Pfam" id="PF00685"/>
    </source>
</evidence>
<dbReference type="GO" id="GO:0006790">
    <property type="term" value="P:sulfur compound metabolic process"/>
    <property type="evidence" value="ECO:0007669"/>
    <property type="project" value="TreeGrafter"/>
</dbReference>
<dbReference type="Gene3D" id="3.40.50.300">
    <property type="entry name" value="P-loop containing nucleotide triphosphate hydrolases"/>
    <property type="match status" value="1"/>
</dbReference>
<accession>A0A9P0DZY6</accession>
<dbReference type="InterPro" id="IPR051135">
    <property type="entry name" value="Gal/GlcNAc/GalNAc_ST"/>
</dbReference>
<dbReference type="EMBL" id="OV725077">
    <property type="protein sequence ID" value="CAH1389887.1"/>
    <property type="molecule type" value="Genomic_DNA"/>
</dbReference>
<dbReference type="OrthoDB" id="6138663at2759"/>
<dbReference type="Pfam" id="PF00685">
    <property type="entry name" value="Sulfotransfer_1"/>
    <property type="match status" value="1"/>
</dbReference>
<name>A0A9P0DZY6_NEZVI</name>
<dbReference type="PANTHER" id="PTHR10704:SF44">
    <property type="entry name" value="LD35051P-RELATED"/>
    <property type="match status" value="1"/>
</dbReference>